<dbReference type="InterPro" id="IPR058163">
    <property type="entry name" value="LysR-type_TF_proteobact-type"/>
</dbReference>
<gene>
    <name evidence="6" type="ORF">PtoMrB4_37180</name>
</gene>
<dbReference type="CDD" id="cd08472">
    <property type="entry name" value="PBP2_CrgA_like_3"/>
    <property type="match status" value="1"/>
</dbReference>
<evidence type="ECO:0000313" key="7">
    <source>
        <dbReference type="Proteomes" id="UP000501237"/>
    </source>
</evidence>
<dbReference type="PANTHER" id="PTHR30537">
    <property type="entry name" value="HTH-TYPE TRANSCRIPTIONAL REGULATOR"/>
    <property type="match status" value="1"/>
</dbReference>
<evidence type="ECO:0000256" key="2">
    <source>
        <dbReference type="ARBA" id="ARBA00023015"/>
    </source>
</evidence>
<dbReference type="FunFam" id="1.10.10.10:FF:000001">
    <property type="entry name" value="LysR family transcriptional regulator"/>
    <property type="match status" value="1"/>
</dbReference>
<dbReference type="Proteomes" id="UP000501237">
    <property type="component" value="Chromosome"/>
</dbReference>
<keyword evidence="3" id="KW-0238">DNA-binding</keyword>
<dbReference type="Gene3D" id="3.40.190.290">
    <property type="match status" value="1"/>
</dbReference>
<evidence type="ECO:0000313" key="6">
    <source>
        <dbReference type="EMBL" id="BCA29741.1"/>
    </source>
</evidence>
<dbReference type="InterPro" id="IPR000847">
    <property type="entry name" value="LysR_HTH_N"/>
</dbReference>
<dbReference type="Gene3D" id="1.10.10.10">
    <property type="entry name" value="Winged helix-like DNA-binding domain superfamily/Winged helix DNA-binding domain"/>
    <property type="match status" value="1"/>
</dbReference>
<dbReference type="FunFam" id="3.40.190.290:FF:000001">
    <property type="entry name" value="Transcriptional regulator, LysR family"/>
    <property type="match status" value="1"/>
</dbReference>
<name>A0A679GF40_9GAMM</name>
<dbReference type="InterPro" id="IPR036388">
    <property type="entry name" value="WH-like_DNA-bd_sf"/>
</dbReference>
<evidence type="ECO:0000256" key="4">
    <source>
        <dbReference type="ARBA" id="ARBA00023163"/>
    </source>
</evidence>
<keyword evidence="4" id="KW-0804">Transcription</keyword>
<dbReference type="PROSITE" id="PS50931">
    <property type="entry name" value="HTH_LYSR"/>
    <property type="match status" value="1"/>
</dbReference>
<dbReference type="InterPro" id="IPR005119">
    <property type="entry name" value="LysR_subst-bd"/>
</dbReference>
<dbReference type="SUPFAM" id="SSF46785">
    <property type="entry name" value="Winged helix' DNA-binding domain"/>
    <property type="match status" value="1"/>
</dbReference>
<dbReference type="InterPro" id="IPR036390">
    <property type="entry name" value="WH_DNA-bd_sf"/>
</dbReference>
<evidence type="ECO:0000256" key="1">
    <source>
        <dbReference type="ARBA" id="ARBA00009437"/>
    </source>
</evidence>
<dbReference type="RefSeq" id="WP_172434178.1">
    <property type="nucleotide sequence ID" value="NZ_AP022642.1"/>
</dbReference>
<protein>
    <submittedName>
        <fullName evidence="6">Transcriptional regulator</fullName>
    </submittedName>
</protein>
<dbReference type="AlphaFoldDB" id="A0A679GF40"/>
<comment type="similarity">
    <text evidence="1">Belongs to the LysR transcriptional regulatory family.</text>
</comment>
<feature type="domain" description="HTH lysR-type" evidence="5">
    <location>
        <begin position="1"/>
        <end position="59"/>
    </location>
</feature>
<dbReference type="KEGG" id="poj:PtoMrB4_37180"/>
<evidence type="ECO:0000259" key="5">
    <source>
        <dbReference type="PROSITE" id="PS50931"/>
    </source>
</evidence>
<dbReference type="GO" id="GO:0043565">
    <property type="term" value="F:sequence-specific DNA binding"/>
    <property type="evidence" value="ECO:0007669"/>
    <property type="project" value="TreeGrafter"/>
</dbReference>
<dbReference type="GO" id="GO:0006351">
    <property type="term" value="P:DNA-templated transcription"/>
    <property type="evidence" value="ECO:0007669"/>
    <property type="project" value="TreeGrafter"/>
</dbReference>
<dbReference type="GO" id="GO:0003700">
    <property type="term" value="F:DNA-binding transcription factor activity"/>
    <property type="evidence" value="ECO:0007669"/>
    <property type="project" value="InterPro"/>
</dbReference>
<keyword evidence="2" id="KW-0805">Transcription regulation</keyword>
<sequence length="306" mass="33915">MDTLDLLRTFMRVTELSSFTQASASLGLPRSSVSEQVQALEQRLGVRLLQRTTRQVRATQDGLALYERSQSLLAQVDDLEGMFREGHGALAGRLRVDLPNRIARQWVMPRLAEFLHGHPALELELSCTDRRVDLVREGFDCVLRVGELTDPSLIARTLGQLPLVNCASPAYLARHGTPQTVEDLARHHLVHYQPVLGARPVGFEYQQDGRLVRLPMGGCLTVNSTDAYEGACLGGLGIIQAPRLGLAELLASGELVEVLPQLSAPPLPLNLLYAHRLQPRRVRAFMDWLDDLLAPHIDSRAHRSPV</sequence>
<dbReference type="EMBL" id="AP022642">
    <property type="protein sequence ID" value="BCA29741.1"/>
    <property type="molecule type" value="Genomic_DNA"/>
</dbReference>
<dbReference type="PANTHER" id="PTHR30537:SF72">
    <property type="entry name" value="LYSR FAMILY TRANSCRIPTIONAL REGULATOR"/>
    <property type="match status" value="1"/>
</dbReference>
<proteinExistence type="inferred from homology"/>
<dbReference type="SUPFAM" id="SSF53850">
    <property type="entry name" value="Periplasmic binding protein-like II"/>
    <property type="match status" value="1"/>
</dbReference>
<evidence type="ECO:0000256" key="3">
    <source>
        <dbReference type="ARBA" id="ARBA00023125"/>
    </source>
</evidence>
<dbReference type="Pfam" id="PF00126">
    <property type="entry name" value="HTH_1"/>
    <property type="match status" value="1"/>
</dbReference>
<dbReference type="GeneID" id="57398935"/>
<accession>A0A679GF40</accession>
<dbReference type="Pfam" id="PF03466">
    <property type="entry name" value="LysR_substrate"/>
    <property type="match status" value="1"/>
</dbReference>
<reference evidence="6 7" key="1">
    <citation type="journal article" date="2020" name="Microbiol. Resour. Announc.">
        <title>Complete genome sequence of Pseudomonas otitidis strain MrB4, isolated from Lake Biwa in Japan.</title>
        <authorList>
            <person name="Miyazaki K."/>
            <person name="Hase E."/>
            <person name="Maruya T."/>
        </authorList>
    </citation>
    <scope>NUCLEOTIDE SEQUENCE [LARGE SCALE GENOMIC DNA]</scope>
    <source>
        <strain evidence="6 7">MrB4</strain>
    </source>
</reference>
<organism evidence="6 7">
    <name type="scientific">Metapseudomonas otitidis</name>
    <dbReference type="NCBI Taxonomy" id="319939"/>
    <lineage>
        <taxon>Bacteria</taxon>
        <taxon>Pseudomonadati</taxon>
        <taxon>Pseudomonadota</taxon>
        <taxon>Gammaproteobacteria</taxon>
        <taxon>Pseudomonadales</taxon>
        <taxon>Pseudomonadaceae</taxon>
        <taxon>Metapseudomonas</taxon>
    </lineage>
</organism>